<proteinExistence type="predicted"/>
<evidence type="ECO:0000256" key="1">
    <source>
        <dbReference type="SAM" id="MobiDB-lite"/>
    </source>
</evidence>
<dbReference type="EMBL" id="WOTB01000021">
    <property type="protein sequence ID" value="NHN85868.1"/>
    <property type="molecule type" value="Genomic_DNA"/>
</dbReference>
<evidence type="ECO:0000313" key="3">
    <source>
        <dbReference type="EMBL" id="NHN85868.1"/>
    </source>
</evidence>
<dbReference type="InterPro" id="IPR005586">
    <property type="entry name" value="ABC_trans_aux"/>
</dbReference>
<dbReference type="Gene3D" id="3.40.50.10610">
    <property type="entry name" value="ABC-type transport auxiliary lipoprotein component"/>
    <property type="match status" value="1"/>
</dbReference>
<reference evidence="3 4" key="1">
    <citation type="journal article" date="2020" name="Int. J. Syst. Evol. Microbiol.">
        <title>Novel acetic acid bacteria from cider fermentations: Acetobacter conturbans sp. nov. and Acetobacter fallax sp. nov.</title>
        <authorList>
            <person name="Sombolestani A.S."/>
            <person name="Cleenwerck I."/>
            <person name="Cnockaert M."/>
            <person name="Borremans W."/>
            <person name="Wieme A.D."/>
            <person name="De Vuyst L."/>
            <person name="Vandamme P."/>
        </authorList>
    </citation>
    <scope>NUCLEOTIDE SEQUENCE [LARGE SCALE GENOMIC DNA]</scope>
    <source>
        <strain evidence="3 4">LMG 30640</strain>
    </source>
</reference>
<dbReference type="Proteomes" id="UP000635278">
    <property type="component" value="Unassembled WGS sequence"/>
</dbReference>
<feature type="domain" description="ABC-type transport auxiliary lipoprotein component" evidence="2">
    <location>
        <begin position="47"/>
        <end position="210"/>
    </location>
</feature>
<sequence length="223" mass="23289">MSRKIPPLPGTASGILSRPFSGKAGPAAVLTLALSLSACAGPPLQLYTLGGPATSSGQAQGAVPPGTPILEIRRASLPDYLDTQDIVTRNGQALRRSANGRWAERLSDSVTDFITARISSARPDLFVTDQPVSGPGPGPASGRLTINITRMDIASDGKATLEASWSFIPADENQPEQLHRGTVSASGPATTDNDTVTLTDTLVRQLSDRILQSLPQSLSPALR</sequence>
<evidence type="ECO:0000313" key="4">
    <source>
        <dbReference type="Proteomes" id="UP000635278"/>
    </source>
</evidence>
<protein>
    <recommendedName>
        <fullName evidence="2">ABC-type transport auxiliary lipoprotein component domain-containing protein</fullName>
    </recommendedName>
</protein>
<keyword evidence="4" id="KW-1185">Reference proteome</keyword>
<dbReference type="Pfam" id="PF03886">
    <property type="entry name" value="ABC_trans_aux"/>
    <property type="match status" value="1"/>
</dbReference>
<evidence type="ECO:0000259" key="2">
    <source>
        <dbReference type="Pfam" id="PF03886"/>
    </source>
</evidence>
<comment type="caution">
    <text evidence="3">The sequence shown here is derived from an EMBL/GenBank/DDBJ whole genome shotgun (WGS) entry which is preliminary data.</text>
</comment>
<organism evidence="3 4">
    <name type="scientific">Acetobacter musti</name>
    <dbReference type="NCBI Taxonomy" id="864732"/>
    <lineage>
        <taxon>Bacteria</taxon>
        <taxon>Pseudomonadati</taxon>
        <taxon>Pseudomonadota</taxon>
        <taxon>Alphaproteobacteria</taxon>
        <taxon>Acetobacterales</taxon>
        <taxon>Acetobacteraceae</taxon>
        <taxon>Acetobacter</taxon>
    </lineage>
</organism>
<accession>A0ABX0JQY4</accession>
<name>A0ABX0JQY4_9PROT</name>
<feature type="region of interest" description="Disordered" evidence="1">
    <location>
        <begin position="173"/>
        <end position="194"/>
    </location>
</feature>
<gene>
    <name evidence="3" type="ORF">GOB93_14630</name>
</gene>
<dbReference type="SUPFAM" id="SSF159594">
    <property type="entry name" value="XCC0632-like"/>
    <property type="match status" value="1"/>
</dbReference>
<dbReference type="RefSeq" id="WP_173584254.1">
    <property type="nucleotide sequence ID" value="NZ_WOTB01000021.1"/>
</dbReference>